<dbReference type="InterPro" id="IPR000182">
    <property type="entry name" value="GNAT_dom"/>
</dbReference>
<dbReference type="GO" id="GO:0016747">
    <property type="term" value="F:acyltransferase activity, transferring groups other than amino-acyl groups"/>
    <property type="evidence" value="ECO:0007669"/>
    <property type="project" value="InterPro"/>
</dbReference>
<evidence type="ECO:0000259" key="1">
    <source>
        <dbReference type="PROSITE" id="PS51186"/>
    </source>
</evidence>
<dbReference type="OrthoDB" id="5771378at2759"/>
<dbReference type="KEGG" id="lak:106156318"/>
<name>A0A1S3HLI7_LINAN</name>
<dbReference type="InParanoid" id="A0A1S3HLI7"/>
<keyword evidence="2" id="KW-1185">Reference proteome</keyword>
<organism evidence="2 3">
    <name type="scientific">Lingula anatina</name>
    <name type="common">Brachiopod</name>
    <name type="synonym">Lingula unguis</name>
    <dbReference type="NCBI Taxonomy" id="7574"/>
    <lineage>
        <taxon>Eukaryota</taxon>
        <taxon>Metazoa</taxon>
        <taxon>Spiralia</taxon>
        <taxon>Lophotrochozoa</taxon>
        <taxon>Brachiopoda</taxon>
        <taxon>Linguliformea</taxon>
        <taxon>Lingulata</taxon>
        <taxon>Lingulida</taxon>
        <taxon>Linguloidea</taxon>
        <taxon>Lingulidae</taxon>
        <taxon>Lingula</taxon>
    </lineage>
</organism>
<proteinExistence type="predicted"/>
<protein>
    <submittedName>
        <fullName evidence="3">Uncharacterized protein LOC106156318 isoform X1</fullName>
    </submittedName>
</protein>
<dbReference type="Pfam" id="PF00583">
    <property type="entry name" value="Acetyltransf_1"/>
    <property type="match status" value="1"/>
</dbReference>
<dbReference type="SUPFAM" id="SSF55729">
    <property type="entry name" value="Acyl-CoA N-acyltransferases (Nat)"/>
    <property type="match status" value="1"/>
</dbReference>
<dbReference type="RefSeq" id="XP_013386968.1">
    <property type="nucleotide sequence ID" value="XM_013531514.2"/>
</dbReference>
<dbReference type="Gene3D" id="3.40.630.90">
    <property type="match status" value="1"/>
</dbReference>
<dbReference type="InterPro" id="IPR041496">
    <property type="entry name" value="YitH/HolE_GNAT"/>
</dbReference>
<reference evidence="3" key="1">
    <citation type="submission" date="2025-08" db="UniProtKB">
        <authorList>
            <consortium name="RefSeq"/>
        </authorList>
    </citation>
    <scope>IDENTIFICATION</scope>
    <source>
        <tissue evidence="3">Gonads</tissue>
    </source>
</reference>
<dbReference type="PANTHER" id="PTHR47237:SF1">
    <property type="entry name" value="SLL0310 PROTEIN"/>
    <property type="match status" value="1"/>
</dbReference>
<dbReference type="Proteomes" id="UP000085678">
    <property type="component" value="Unplaced"/>
</dbReference>
<dbReference type="InterPro" id="IPR016181">
    <property type="entry name" value="Acyl_CoA_acyltransferase"/>
</dbReference>
<dbReference type="CDD" id="cd04301">
    <property type="entry name" value="NAT_SF"/>
    <property type="match status" value="1"/>
</dbReference>
<dbReference type="Gene3D" id="3.40.630.30">
    <property type="match status" value="1"/>
</dbReference>
<gene>
    <name evidence="3" type="primary">LOC106156318</name>
</gene>
<dbReference type="InterPro" id="IPR052729">
    <property type="entry name" value="Acyl/Acetyltrans_Enzymes"/>
</dbReference>
<evidence type="ECO:0000313" key="2">
    <source>
        <dbReference type="Proteomes" id="UP000085678"/>
    </source>
</evidence>
<dbReference type="PANTHER" id="PTHR47237">
    <property type="entry name" value="SLL0310 PROTEIN"/>
    <property type="match status" value="1"/>
</dbReference>
<dbReference type="GeneID" id="106156318"/>
<evidence type="ECO:0000313" key="3">
    <source>
        <dbReference type="RefSeq" id="XP_013386968.1"/>
    </source>
</evidence>
<dbReference type="PROSITE" id="PS51186">
    <property type="entry name" value="GNAT"/>
    <property type="match status" value="1"/>
</dbReference>
<sequence>MAHNMLRQCVKKSASLGYPRVFFGRSAYVTGEKLMLLRARSSGAGDASSRVIIRSAQKKDAASMTDIYNAESWNYIPETIETFVDIAGDNFLVAELDGKVVGSVVLHLLDEKEAFGGLAAIVPELRGKGIVKKMWAERSKRIGGRNLGVFSVLHRQQILHDSGFQIATDRIGLVSGRINESWLAAEGENVETEVVTASKVPFDLLLKYDTEIHTIPRPMFLEKYLARPSSKSFVAVNKKSGDITGYTIVQPGQTAYRIAPLFADSFLISKLLLQKALRSIPKDAEVDLFLNWSNPASCEFFDKNKDSLGWVIDGVRMFTLRDVPIAHNHKVIALTAPEITLV</sequence>
<dbReference type="AlphaFoldDB" id="A0A1S3HLI7"/>
<feature type="domain" description="N-acetyltransferase" evidence="1">
    <location>
        <begin position="51"/>
        <end position="185"/>
    </location>
</feature>
<dbReference type="Pfam" id="PF18014">
    <property type="entry name" value="Acetyltransf_18"/>
    <property type="match status" value="1"/>
</dbReference>
<accession>A0A1S3HLI7</accession>